<dbReference type="AlphaFoldDB" id="A0AA45WL29"/>
<keyword evidence="2" id="KW-1185">Reference proteome</keyword>
<proteinExistence type="predicted"/>
<comment type="caution">
    <text evidence="1">The sequence shown here is derived from an EMBL/GenBank/DDBJ whole genome shotgun (WGS) entry which is preliminary data.</text>
</comment>
<evidence type="ECO:0000313" key="1">
    <source>
        <dbReference type="EMBL" id="SMP09653.1"/>
    </source>
</evidence>
<sequence length="32" mass="3582">MTHVTGADKGSLFNFVQSIPISFENLLMQNNQ</sequence>
<organism evidence="1 2">
    <name type="scientific">Laceyella tengchongensis</name>
    <dbReference type="NCBI Taxonomy" id="574699"/>
    <lineage>
        <taxon>Bacteria</taxon>
        <taxon>Bacillati</taxon>
        <taxon>Bacillota</taxon>
        <taxon>Bacilli</taxon>
        <taxon>Bacillales</taxon>
        <taxon>Thermoactinomycetaceae</taxon>
        <taxon>Laceyella</taxon>
    </lineage>
</organism>
<dbReference type="EMBL" id="FXTU01000002">
    <property type="protein sequence ID" value="SMP09653.1"/>
    <property type="molecule type" value="Genomic_DNA"/>
</dbReference>
<evidence type="ECO:0000313" key="2">
    <source>
        <dbReference type="Proteomes" id="UP001157946"/>
    </source>
</evidence>
<protein>
    <submittedName>
        <fullName evidence="1">Uncharacterized protein</fullName>
    </submittedName>
</protein>
<accession>A0AA45WL29</accession>
<dbReference type="Proteomes" id="UP001157946">
    <property type="component" value="Unassembled WGS sequence"/>
</dbReference>
<name>A0AA45WL29_9BACL</name>
<gene>
    <name evidence="1" type="ORF">SAMN06265361_102109</name>
</gene>
<reference evidence="1" key="1">
    <citation type="submission" date="2017-05" db="EMBL/GenBank/DDBJ databases">
        <authorList>
            <person name="Varghese N."/>
            <person name="Submissions S."/>
        </authorList>
    </citation>
    <scope>NUCLEOTIDE SEQUENCE</scope>
    <source>
        <strain evidence="1">DSM 45262</strain>
    </source>
</reference>